<accession>A0ACC0BLR8</accession>
<keyword evidence="2" id="KW-1185">Reference proteome</keyword>
<dbReference type="EMBL" id="CM044703">
    <property type="protein sequence ID" value="KAI5673624.1"/>
    <property type="molecule type" value="Genomic_DNA"/>
</dbReference>
<evidence type="ECO:0000313" key="2">
    <source>
        <dbReference type="Proteomes" id="UP001060085"/>
    </source>
</evidence>
<reference evidence="2" key="1">
    <citation type="journal article" date="2023" name="Nat. Plants">
        <title>Single-cell RNA sequencing provides a high-resolution roadmap for understanding the multicellular compartmentation of specialized metabolism.</title>
        <authorList>
            <person name="Sun S."/>
            <person name="Shen X."/>
            <person name="Li Y."/>
            <person name="Li Y."/>
            <person name="Wang S."/>
            <person name="Li R."/>
            <person name="Zhang H."/>
            <person name="Shen G."/>
            <person name="Guo B."/>
            <person name="Wei J."/>
            <person name="Xu J."/>
            <person name="St-Pierre B."/>
            <person name="Chen S."/>
            <person name="Sun C."/>
        </authorList>
    </citation>
    <scope>NUCLEOTIDE SEQUENCE [LARGE SCALE GENOMIC DNA]</scope>
</reference>
<sequence length="1293" mass="140141">MAKQINCLDEELTEEKSATQETSSCYSEVNTADRSRKHNEVTKKVPYYKLFSFADPLDYFLMIFGTITAVGSGICVPLMTLVFGEMINTFGETLSKENIVNEVSKVSLNYVFLALGSGIASFSQVSCWMVTGERQSARIRSLYLKAILSQDIAFFDKETSTGEIIERMSGDTVLIQDAMGEKVGKLIQLSGTFFGGFAIALIKGWQLSLVLISSIPPLVLTASAMMMVTTKLASRAQTAYSTAAVLVEQTLSSIRTVAAFNGEKQAVAEYDKSLEKAYRSGVQQGLAAGLGSGIFMFVFFCSYALGMWFGAKMILDKAYTGGDVLNVTLAVLTGSFSIGQASPCLTAFASGQAAAYKMFEIIDRKAELNPYNTNGLKLDDINGTIELKDVYFNYPARPQEQIFSGFSLLIPGGTTVALVGHSGSGKSTVISLIQRFYDPQAGEVLIDRVNIKEFQLRWIRSKIGLVSQEPVLFASSIRENITYGKDNATIEEIKAAVEHANAARFIDELPQGLETMVGVHGTQLSGGQKQRIAIARAILKDPRILLLDEATSALDAESERIVQKALDRVMLNRTTLIVAHRLSTVKEANTIAVIHHGKIAEKGSHSELLQDSNGLYSQLVNFQESSKKSSVQIVNDQRKTDIRVDSGRHSGGNISLLRSISRCSSGTGSSSRHTFSISTGLATVVNVVETVVGESEKSAAVPAKAVQNLPLQRLAYLNKPEIPELLLGSFAAIINGIMLPVFGIFISKAIKVFFEPSHELEKKSKFWALMLVVLGVASLLSIPLKAYLFAVAGCKLIRRIRLMCFEKIVHMQISWFDRQENASGTISSRLSVDAISVRSLVGDSLSMLVQNCATAAAGLIISFGANWQLAVIVLFMLPLIGLHGYLQMKFINGFSADAKKLYEDASQVASDAVGSIRTIASFSAEDKVVKQYQKKCEDPIKAGITQGLYSGAGYGLAIFLQYSVYATAFYAGARLIEAGKTTFGEVFKVYYGLTMTAVGISQSGFLNHDSSKGRTTAASIFALLDQKSEIDSSNNTGLTLENIKGEVEFQHVSFRYPSRPDVHIFKDFCLTINSGKTVALVGESGSGKSTVISLLQRFYDPDSGKITLDGTEIQTMNLKWLRQQIGLVSQEPVLFNGTIRANIAYGKDGTATEAEIVSAAKIANAHTFISGLQQGYDTLVGERGIQLSGGQKQRVAIARAIVRSPKILLLDEATSALDSESEKVVQSALDQAMVDRTTVVVAHRLSTIKDADLIALLKNGVIAEKGNHETLMNIEDGFYANLVATYAASSSVN</sequence>
<evidence type="ECO:0000313" key="1">
    <source>
        <dbReference type="EMBL" id="KAI5673624.1"/>
    </source>
</evidence>
<dbReference type="Proteomes" id="UP001060085">
    <property type="component" value="Linkage Group LG03"/>
</dbReference>
<protein>
    <submittedName>
        <fullName evidence="1">Uncharacterized protein</fullName>
    </submittedName>
</protein>
<name>A0ACC0BLR8_CATRO</name>
<comment type="caution">
    <text evidence="1">The sequence shown here is derived from an EMBL/GenBank/DDBJ whole genome shotgun (WGS) entry which is preliminary data.</text>
</comment>
<gene>
    <name evidence="1" type="ORF">M9H77_13988</name>
</gene>
<proteinExistence type="predicted"/>
<organism evidence="1 2">
    <name type="scientific">Catharanthus roseus</name>
    <name type="common">Madagascar periwinkle</name>
    <name type="synonym">Vinca rosea</name>
    <dbReference type="NCBI Taxonomy" id="4058"/>
    <lineage>
        <taxon>Eukaryota</taxon>
        <taxon>Viridiplantae</taxon>
        <taxon>Streptophyta</taxon>
        <taxon>Embryophyta</taxon>
        <taxon>Tracheophyta</taxon>
        <taxon>Spermatophyta</taxon>
        <taxon>Magnoliopsida</taxon>
        <taxon>eudicotyledons</taxon>
        <taxon>Gunneridae</taxon>
        <taxon>Pentapetalae</taxon>
        <taxon>asterids</taxon>
        <taxon>lamiids</taxon>
        <taxon>Gentianales</taxon>
        <taxon>Apocynaceae</taxon>
        <taxon>Rauvolfioideae</taxon>
        <taxon>Vinceae</taxon>
        <taxon>Catharanthinae</taxon>
        <taxon>Catharanthus</taxon>
    </lineage>
</organism>